<evidence type="ECO:0000313" key="3">
    <source>
        <dbReference type="Proteomes" id="UP000023152"/>
    </source>
</evidence>
<name>X6LQE5_RETFI</name>
<accession>X6LQE5</accession>
<evidence type="ECO:0000256" key="1">
    <source>
        <dbReference type="SAM" id="MobiDB-lite"/>
    </source>
</evidence>
<sequence>TKQIQRLFKDRAKLIRQHINIDDMLSTSKQIAKVRKPMSANYRKDFGGHRLSASFVRIPVAEAANASGSSPIVAIDSSNTTTDTNNNNKNNNNNNNNNANKSNPPLQKNVVKLTKSGTYFYNTVQSIIGNVSELLHAGKFYQDLTRKLCNVVVMEMIGLVEFYVTSLNRKLELAGK</sequence>
<dbReference type="AlphaFoldDB" id="X6LQE5"/>
<evidence type="ECO:0000313" key="2">
    <source>
        <dbReference type="EMBL" id="ETO03352.1"/>
    </source>
</evidence>
<dbReference type="EMBL" id="ASPP01033551">
    <property type="protein sequence ID" value="ETO03352.1"/>
    <property type="molecule type" value="Genomic_DNA"/>
</dbReference>
<organism evidence="2 3">
    <name type="scientific">Reticulomyxa filosa</name>
    <dbReference type="NCBI Taxonomy" id="46433"/>
    <lineage>
        <taxon>Eukaryota</taxon>
        <taxon>Sar</taxon>
        <taxon>Rhizaria</taxon>
        <taxon>Retaria</taxon>
        <taxon>Foraminifera</taxon>
        <taxon>Monothalamids</taxon>
        <taxon>Reticulomyxidae</taxon>
        <taxon>Reticulomyxa</taxon>
    </lineage>
</organism>
<gene>
    <name evidence="2" type="ORF">RFI_34058</name>
</gene>
<comment type="caution">
    <text evidence="2">The sequence shown here is derived from an EMBL/GenBank/DDBJ whole genome shotgun (WGS) entry which is preliminary data.</text>
</comment>
<feature type="non-terminal residue" evidence="2">
    <location>
        <position position="1"/>
    </location>
</feature>
<feature type="region of interest" description="Disordered" evidence="1">
    <location>
        <begin position="72"/>
        <end position="106"/>
    </location>
</feature>
<feature type="compositionally biased region" description="Low complexity" evidence="1">
    <location>
        <begin position="76"/>
        <end position="103"/>
    </location>
</feature>
<proteinExistence type="predicted"/>
<feature type="non-terminal residue" evidence="2">
    <location>
        <position position="176"/>
    </location>
</feature>
<protein>
    <submittedName>
        <fullName evidence="2">SH2 domain-containing protein</fullName>
    </submittedName>
</protein>
<keyword evidence="3" id="KW-1185">Reference proteome</keyword>
<dbReference type="Proteomes" id="UP000023152">
    <property type="component" value="Unassembled WGS sequence"/>
</dbReference>
<reference evidence="2 3" key="1">
    <citation type="journal article" date="2013" name="Curr. Biol.">
        <title>The Genome of the Foraminiferan Reticulomyxa filosa.</title>
        <authorList>
            <person name="Glockner G."/>
            <person name="Hulsmann N."/>
            <person name="Schleicher M."/>
            <person name="Noegel A.A."/>
            <person name="Eichinger L."/>
            <person name="Gallinger C."/>
            <person name="Pawlowski J."/>
            <person name="Sierra R."/>
            <person name="Euteneuer U."/>
            <person name="Pillet L."/>
            <person name="Moustafa A."/>
            <person name="Platzer M."/>
            <person name="Groth M."/>
            <person name="Szafranski K."/>
            <person name="Schliwa M."/>
        </authorList>
    </citation>
    <scope>NUCLEOTIDE SEQUENCE [LARGE SCALE GENOMIC DNA]</scope>
</reference>